<feature type="non-terminal residue" evidence="5">
    <location>
        <position position="791"/>
    </location>
</feature>
<dbReference type="PROSITE" id="PS50297">
    <property type="entry name" value="ANK_REP_REGION"/>
    <property type="match status" value="7"/>
</dbReference>
<dbReference type="InterPro" id="IPR036770">
    <property type="entry name" value="Ankyrin_rpt-contain_sf"/>
</dbReference>
<feature type="repeat" description="ANK" evidence="3">
    <location>
        <begin position="727"/>
        <end position="759"/>
    </location>
</feature>
<accession>A0A1Q9C8Y9</accession>
<name>A0A1Q9C8Y9_SYMMI</name>
<keyword evidence="4" id="KW-0812">Transmembrane</keyword>
<reference evidence="5 6" key="1">
    <citation type="submission" date="2016-02" db="EMBL/GenBank/DDBJ databases">
        <title>Genome analysis of coral dinoflagellate symbionts highlights evolutionary adaptations to a symbiotic lifestyle.</title>
        <authorList>
            <person name="Aranda M."/>
            <person name="Li Y."/>
            <person name="Liew Y.J."/>
            <person name="Baumgarten S."/>
            <person name="Simakov O."/>
            <person name="Wilson M."/>
            <person name="Piel J."/>
            <person name="Ashoor H."/>
            <person name="Bougouffa S."/>
            <person name="Bajic V.B."/>
            <person name="Ryu T."/>
            <person name="Ravasi T."/>
            <person name="Bayer T."/>
            <person name="Micklem G."/>
            <person name="Kim H."/>
            <person name="Bhak J."/>
            <person name="Lajeunesse T.C."/>
            <person name="Voolstra C.R."/>
        </authorList>
    </citation>
    <scope>NUCLEOTIDE SEQUENCE [LARGE SCALE GENOMIC DNA]</scope>
    <source>
        <strain evidence="5 6">CCMP2467</strain>
    </source>
</reference>
<feature type="repeat" description="ANK" evidence="3">
    <location>
        <begin position="694"/>
        <end position="726"/>
    </location>
</feature>
<feature type="transmembrane region" description="Helical" evidence="4">
    <location>
        <begin position="95"/>
        <end position="121"/>
    </location>
</feature>
<keyword evidence="6" id="KW-1185">Reference proteome</keyword>
<proteinExistence type="predicted"/>
<comment type="caution">
    <text evidence="5">The sequence shown here is derived from an EMBL/GenBank/DDBJ whole genome shotgun (WGS) entry which is preliminary data.</text>
</comment>
<dbReference type="Proteomes" id="UP000186817">
    <property type="component" value="Unassembled WGS sequence"/>
</dbReference>
<feature type="transmembrane region" description="Helical" evidence="4">
    <location>
        <begin position="273"/>
        <end position="292"/>
    </location>
</feature>
<sequence>MQRGTILVARACALGSLLVACAYTLCTLWLTYACALGNFLVTYACALGTLLIAYAYALGTLLIAYACALGTLLTAYACALGTLLVAYACALGTLLIAYACALGTLLIAYACALGTLLIAYACALGEWLCGSIFAEAARVGTRLYEATVEEDSSAERRHLLQDTTEVILLEVPTPNEAAETFRPDGGITSCWPPAPSLGARAAAPEVRCHAVRLQLGDRLSRLHGPSQLWFFDSLGASLESPIRGTFCNCCASAMIAMWAYGRARESLRLWARILYGLTFAIYGGGLVQYAVAAAKLQDLPPNNEAVTMGTNVMLGAGNCLLSGIPLCVCCIGRTREEALNEHLSFRHHEQREEKRIAAFQEAHAAYAGYGAASYTTAGGTFDQPASFDQSWQQSYSQEGWPSGEIDAVNSKRVFPRPQPGSAPKVSRRLTAPSLRLFFIMFGGGMPFTQGGGSPEKPQNQKRADDRTNFLPVTIRMLDTASEAAKTGDGEVRFHGSEASPGMLTVLVQIETVHANSGSMAERFGLHCDLWRYGYVETARHLLQAGVDKDHYRHYSGTECHEGGRTALARATTRGRIELVRLLIDAGASKDTRDEYRRTALTCAASKSHTGIFRLLLEAGADKHVRDVDGKSALVHAASRGNAEIARLLVEAGAAKNVRDVDGKSALVHAASRGNAEIARLLVEAGAAKNVRDVDGKSALVHAASRGNAEIARLLVEAGAAKNVRDVDGKSALVHAASRGNAEIARLLVEAGAAKNVRDVDGKSALVHAASKGYTEIARLLVEARADIDLAL</sequence>
<protein>
    <submittedName>
        <fullName evidence="5">Ankyrin repeat domain-containing protein 50</fullName>
    </submittedName>
</protein>
<evidence type="ECO:0000256" key="1">
    <source>
        <dbReference type="ARBA" id="ARBA00022737"/>
    </source>
</evidence>
<evidence type="ECO:0000256" key="4">
    <source>
        <dbReference type="SAM" id="Phobius"/>
    </source>
</evidence>
<dbReference type="OrthoDB" id="25571at2759"/>
<feature type="repeat" description="ANK" evidence="3">
    <location>
        <begin position="562"/>
        <end position="594"/>
    </location>
</feature>
<keyword evidence="4" id="KW-1133">Transmembrane helix</keyword>
<keyword evidence="2 3" id="KW-0040">ANK repeat</keyword>
<dbReference type="PROSITE" id="PS50088">
    <property type="entry name" value="ANK_REPEAT"/>
    <property type="match status" value="7"/>
</dbReference>
<feature type="repeat" description="ANK" evidence="3">
    <location>
        <begin position="661"/>
        <end position="693"/>
    </location>
</feature>
<evidence type="ECO:0000256" key="2">
    <source>
        <dbReference type="ARBA" id="ARBA00023043"/>
    </source>
</evidence>
<dbReference type="PROSITE" id="PS51257">
    <property type="entry name" value="PROKAR_LIPOPROTEIN"/>
    <property type="match status" value="1"/>
</dbReference>
<dbReference type="Pfam" id="PF13637">
    <property type="entry name" value="Ank_4"/>
    <property type="match status" value="1"/>
</dbReference>
<dbReference type="AlphaFoldDB" id="A0A1Q9C8Y9"/>
<dbReference type="PANTHER" id="PTHR24171:SF10">
    <property type="entry name" value="ANKYRIN REPEAT DOMAIN-CONTAINING PROTEIN 29-LIKE"/>
    <property type="match status" value="1"/>
</dbReference>
<feature type="transmembrane region" description="Helical" evidence="4">
    <location>
        <begin position="6"/>
        <end position="32"/>
    </location>
</feature>
<keyword evidence="4" id="KW-0472">Membrane</keyword>
<dbReference type="SUPFAM" id="SSF48403">
    <property type="entry name" value="Ankyrin repeat"/>
    <property type="match status" value="1"/>
</dbReference>
<keyword evidence="1" id="KW-0677">Repeat</keyword>
<dbReference type="PANTHER" id="PTHR24171">
    <property type="entry name" value="ANKYRIN REPEAT DOMAIN-CONTAINING PROTEIN 39-RELATED"/>
    <property type="match status" value="1"/>
</dbReference>
<evidence type="ECO:0000256" key="3">
    <source>
        <dbReference type="PROSITE-ProRule" id="PRU00023"/>
    </source>
</evidence>
<dbReference type="SMART" id="SM00248">
    <property type="entry name" value="ANK"/>
    <property type="match status" value="7"/>
</dbReference>
<evidence type="ECO:0000313" key="5">
    <source>
        <dbReference type="EMBL" id="OLP79399.1"/>
    </source>
</evidence>
<evidence type="ECO:0000313" key="6">
    <source>
        <dbReference type="Proteomes" id="UP000186817"/>
    </source>
</evidence>
<dbReference type="Gene3D" id="1.25.40.20">
    <property type="entry name" value="Ankyrin repeat-containing domain"/>
    <property type="match status" value="3"/>
</dbReference>
<feature type="repeat" description="ANK" evidence="3">
    <location>
        <begin position="595"/>
        <end position="627"/>
    </location>
</feature>
<dbReference type="Pfam" id="PF12796">
    <property type="entry name" value="Ank_2"/>
    <property type="match status" value="2"/>
</dbReference>
<gene>
    <name evidence="5" type="primary">ANKRD50</name>
    <name evidence="5" type="ORF">AK812_SmicGene40320</name>
</gene>
<dbReference type="EMBL" id="LSRX01001489">
    <property type="protein sequence ID" value="OLP79399.1"/>
    <property type="molecule type" value="Genomic_DNA"/>
</dbReference>
<organism evidence="5 6">
    <name type="scientific">Symbiodinium microadriaticum</name>
    <name type="common">Dinoflagellate</name>
    <name type="synonym">Zooxanthella microadriatica</name>
    <dbReference type="NCBI Taxonomy" id="2951"/>
    <lineage>
        <taxon>Eukaryota</taxon>
        <taxon>Sar</taxon>
        <taxon>Alveolata</taxon>
        <taxon>Dinophyceae</taxon>
        <taxon>Suessiales</taxon>
        <taxon>Symbiodiniaceae</taxon>
        <taxon>Symbiodinium</taxon>
    </lineage>
</organism>
<dbReference type="InterPro" id="IPR002110">
    <property type="entry name" value="Ankyrin_rpt"/>
</dbReference>
<feature type="repeat" description="ANK" evidence="3">
    <location>
        <begin position="628"/>
        <end position="660"/>
    </location>
</feature>
<feature type="repeat" description="ANK" evidence="3">
    <location>
        <begin position="760"/>
        <end position="791"/>
    </location>
</feature>